<evidence type="ECO:0000256" key="3">
    <source>
        <dbReference type="ARBA" id="ARBA00022833"/>
    </source>
</evidence>
<keyword evidence="2 4" id="KW-0863">Zinc-finger</keyword>
<keyword evidence="8" id="KW-0240">DNA-directed RNA polymerase</keyword>
<dbReference type="GO" id="GO:0003676">
    <property type="term" value="F:nucleic acid binding"/>
    <property type="evidence" value="ECO:0007669"/>
    <property type="project" value="InterPro"/>
</dbReference>
<protein>
    <submittedName>
        <fullName evidence="8">DNA-directed RNA polymerase subunit rpo30</fullName>
    </submittedName>
    <submittedName>
        <fullName evidence="7">H2L</fullName>
    </submittedName>
</protein>
<reference evidence="8 9" key="3">
    <citation type="submission" date="2013-10" db="EMBL/GenBank/DDBJ databases">
        <title>The genome of epidemic Squirrel Poxvirus reveals novel virulence genes.</title>
        <authorList>
            <person name="Darby A.C."/>
            <person name="McInnes C.J."/>
            <person name="Kjaer K.H."/>
            <person name="Wood A.R."/>
            <person name="Hughes M."/>
            <person name="Martensen P.M."/>
            <person name="Radford A.D."/>
            <person name="Hall N."/>
            <person name="Chantrey J."/>
        </authorList>
    </citation>
    <scope>NUCLEOTIDE SEQUENCE [LARGE SCALE GENOMIC DNA]</scope>
    <source>
        <strain evidence="8">Red squirrel UK</strain>
    </source>
</reference>
<feature type="compositionally biased region" description="Acidic residues" evidence="5">
    <location>
        <begin position="249"/>
        <end position="275"/>
    </location>
</feature>
<evidence type="ECO:0000259" key="6">
    <source>
        <dbReference type="PROSITE" id="PS51133"/>
    </source>
</evidence>
<dbReference type="RefSeq" id="YP_008658451.1">
    <property type="nucleotide sequence ID" value="NC_022563.1"/>
</dbReference>
<gene>
    <name evidence="7" type="primary">H2L</name>
    <name evidence="8" type="synonym">E4L</name>
    <name evidence="8" type="ORF">SQPV_0260</name>
</gene>
<organism evidence="7">
    <name type="scientific">Squirrelpox virus</name>
    <dbReference type="NCBI Taxonomy" id="240426"/>
    <lineage>
        <taxon>Viruses</taxon>
        <taxon>Varidnaviria</taxon>
        <taxon>Bamfordvirae</taxon>
        <taxon>Nucleocytoviricota</taxon>
        <taxon>Pokkesviricetes</taxon>
        <taxon>Chitovirales</taxon>
        <taxon>Poxviridae</taxon>
        <taxon>Chordopoxvirinae</taxon>
        <taxon>Sciuripoxvirus</taxon>
        <taxon>Sciuripoxvirus squirrelpox</taxon>
    </lineage>
</organism>
<dbReference type="Proteomes" id="UP000144311">
    <property type="component" value="Segment"/>
</dbReference>
<dbReference type="InterPro" id="IPR024394">
    <property type="entry name" value="RNA_pol_30_chordopoxvir-type_N"/>
</dbReference>
<dbReference type="Pfam" id="PF12410">
    <property type="entry name" value="rpo30_N"/>
    <property type="match status" value="1"/>
</dbReference>
<keyword evidence="9" id="KW-1185">Reference proteome</keyword>
<evidence type="ECO:0000256" key="1">
    <source>
        <dbReference type="ARBA" id="ARBA00022723"/>
    </source>
</evidence>
<keyword evidence="1" id="KW-0479">Metal-binding</keyword>
<evidence type="ECO:0000256" key="4">
    <source>
        <dbReference type="PROSITE-ProRule" id="PRU00472"/>
    </source>
</evidence>
<dbReference type="Pfam" id="PF01096">
    <property type="entry name" value="Zn_ribbon_TFIIS"/>
    <property type="match status" value="1"/>
</dbReference>
<dbReference type="GO" id="GO:0008270">
    <property type="term" value="F:zinc ion binding"/>
    <property type="evidence" value="ECO:0007669"/>
    <property type="project" value="UniProtKB-KW"/>
</dbReference>
<name>Q1HTS6_9POXV</name>
<dbReference type="KEGG" id="vg:18158364"/>
<dbReference type="GO" id="GO:0006351">
    <property type="term" value="P:DNA-templated transcription"/>
    <property type="evidence" value="ECO:0007669"/>
    <property type="project" value="InterPro"/>
</dbReference>
<feature type="compositionally biased region" description="Acidic residues" evidence="5">
    <location>
        <begin position="308"/>
        <end position="317"/>
    </location>
</feature>
<dbReference type="GeneID" id="18158364"/>
<dbReference type="EMBL" id="HE601899">
    <property type="protein sequence ID" value="CCD83209.1"/>
    <property type="molecule type" value="Genomic_DNA"/>
</dbReference>
<dbReference type="SMART" id="SM00440">
    <property type="entry name" value="ZnF_C2C2"/>
    <property type="match status" value="1"/>
</dbReference>
<accession>Q1HTS6</accession>
<dbReference type="InterPro" id="IPR001222">
    <property type="entry name" value="Znf_TFIIS"/>
</dbReference>
<sequence length="317" mass="35731">MAHRSSGARASSNSEIVGLDMRAMSENNAVSDHDIAAAVRRYVSSNAETERLLSWASTMAARFYIRNIVNTKTNIEDTKFDPRDNIGIEYSKDAKNRLSYRNKPLIPTNAEYTDLCDMIRSTSGVEKDILRYALFGIKCLRKGVEYNIEELRDHEYKPYFNILDEKYNPRCPSCRSKNTIPMMVQMRAADEPPTVRYTCRDCQKHFAPPRFRDRLDRRDEDEDRAPRRKKKGAGDAEAAAAAVAPQDQYESEDGASPEELPEDASPEPIDPDNLLEPEPVVDPASPGSEPCDECPNCAEDENHAAENGLEDGFEVDE</sequence>
<keyword evidence="8" id="KW-0804">Transcription</keyword>
<dbReference type="PROSITE" id="PS00466">
    <property type="entry name" value="ZF_TFIIS_1"/>
    <property type="match status" value="1"/>
</dbReference>
<evidence type="ECO:0000256" key="2">
    <source>
        <dbReference type="ARBA" id="ARBA00022771"/>
    </source>
</evidence>
<evidence type="ECO:0000313" key="9">
    <source>
        <dbReference type="Proteomes" id="UP000144311"/>
    </source>
</evidence>
<evidence type="ECO:0000313" key="8">
    <source>
        <dbReference type="EMBL" id="CCD83209.1"/>
    </source>
</evidence>
<feature type="compositionally biased region" description="Low complexity" evidence="5">
    <location>
        <begin position="235"/>
        <end position="244"/>
    </location>
</feature>
<dbReference type="OrthoDB" id="11448at10239"/>
<proteinExistence type="predicted"/>
<dbReference type="SUPFAM" id="SSF57783">
    <property type="entry name" value="Zinc beta-ribbon"/>
    <property type="match status" value="1"/>
</dbReference>
<keyword evidence="3" id="KW-0862">Zinc</keyword>
<dbReference type="PROSITE" id="PS51133">
    <property type="entry name" value="ZF_TFIIS_2"/>
    <property type="match status" value="1"/>
</dbReference>
<reference evidence="7" key="1">
    <citation type="journal article" date="2006" name="J. Gen. Virol.">
        <title>Genomic characterization of a novel poxvirus contributing to the decline of the red squirrel (Sciurus vulgaris) in the UK.</title>
        <authorList>
            <person name="McInnes C.J."/>
            <person name="Wood A.R."/>
            <person name="Thomas K."/>
            <person name="Sainsbury A.W."/>
            <person name="Gurnell J."/>
            <person name="Dein F.J."/>
            <person name="Nettleton P.F."/>
        </authorList>
    </citation>
    <scope>NUCLEOTIDE SEQUENCE</scope>
    <source>
        <strain evidence="7">1296/99</strain>
    </source>
</reference>
<reference evidence="8 9" key="2">
    <citation type="submission" date="2011-10" db="EMBL/GenBank/DDBJ databases">
        <authorList>
            <person name="Darby A."/>
        </authorList>
    </citation>
    <scope>NUCLEOTIDE SEQUENCE [LARGE SCALE GENOMIC DNA]</scope>
    <source>
        <strain evidence="8">Red squirrel UK</strain>
    </source>
</reference>
<feature type="domain" description="TFIIS-type" evidence="6">
    <location>
        <begin position="167"/>
        <end position="207"/>
    </location>
</feature>
<dbReference type="GO" id="GO:0000428">
    <property type="term" value="C:DNA-directed RNA polymerase complex"/>
    <property type="evidence" value="ECO:0007669"/>
    <property type="project" value="UniProtKB-KW"/>
</dbReference>
<dbReference type="EMBL" id="AH015635">
    <property type="protein sequence ID" value="ABD51460.1"/>
    <property type="molecule type" value="Genomic_DNA"/>
</dbReference>
<feature type="region of interest" description="Disordered" evidence="5">
    <location>
        <begin position="210"/>
        <end position="317"/>
    </location>
</feature>
<evidence type="ECO:0000313" key="7">
    <source>
        <dbReference type="EMBL" id="ABD51460.1"/>
    </source>
</evidence>
<evidence type="ECO:0000256" key="5">
    <source>
        <dbReference type="SAM" id="MobiDB-lite"/>
    </source>
</evidence>
<dbReference type="Gene3D" id="2.20.25.10">
    <property type="match status" value="1"/>
</dbReference>